<reference evidence="3 4" key="1">
    <citation type="journal article" date="2004" name="Nature">
        <title>Genome sequence of the ultrasmall unicellular red alga Cyanidioschyzon merolae 10D.</title>
        <authorList>
            <person name="Matsuzaki M."/>
            <person name="Misumi O."/>
            <person name="Shin-i T."/>
            <person name="Maruyama S."/>
            <person name="Takahara M."/>
            <person name="Miyagishima S."/>
            <person name="Mori T."/>
            <person name="Nishida K."/>
            <person name="Yagisawa F."/>
            <person name="Nishida K."/>
            <person name="Yoshida Y."/>
            <person name="Nishimura Y."/>
            <person name="Nakao S."/>
            <person name="Kobayashi T."/>
            <person name="Momoyama Y."/>
            <person name="Higashiyama T."/>
            <person name="Minoda A."/>
            <person name="Sano M."/>
            <person name="Nomoto H."/>
            <person name="Oishi K."/>
            <person name="Hayashi H."/>
            <person name="Ohta F."/>
            <person name="Nishizaka S."/>
            <person name="Haga S."/>
            <person name="Miura S."/>
            <person name="Morishita T."/>
            <person name="Kabeya Y."/>
            <person name="Terasawa K."/>
            <person name="Suzuki Y."/>
            <person name="Ishii Y."/>
            <person name="Asakawa S."/>
            <person name="Takano H."/>
            <person name="Ohta N."/>
            <person name="Kuroiwa H."/>
            <person name="Tanaka K."/>
            <person name="Shimizu N."/>
            <person name="Sugano S."/>
            <person name="Sato N."/>
            <person name="Nozaki H."/>
            <person name="Ogasawara N."/>
            <person name="Kohara Y."/>
            <person name="Kuroiwa T."/>
        </authorList>
    </citation>
    <scope>NUCLEOTIDE SEQUENCE [LARGE SCALE GENOMIC DNA]</scope>
    <source>
        <strain evidence="3 4">10D</strain>
    </source>
</reference>
<evidence type="ECO:0000313" key="3">
    <source>
        <dbReference type="EMBL" id="BAM78929.1"/>
    </source>
</evidence>
<organism evidence="3 4">
    <name type="scientific">Cyanidioschyzon merolae (strain NIES-3377 / 10D)</name>
    <name type="common">Unicellular red alga</name>
    <dbReference type="NCBI Taxonomy" id="280699"/>
    <lineage>
        <taxon>Eukaryota</taxon>
        <taxon>Rhodophyta</taxon>
        <taxon>Bangiophyceae</taxon>
        <taxon>Cyanidiales</taxon>
        <taxon>Cyanidiaceae</taxon>
        <taxon>Cyanidioschyzon</taxon>
    </lineage>
</organism>
<keyword evidence="1" id="KW-0175">Coiled coil</keyword>
<dbReference type="KEGG" id="cme:CYME_CMB124C"/>
<dbReference type="AlphaFoldDB" id="M1V6H3"/>
<name>M1V6H3_CYAM1</name>
<feature type="region of interest" description="Disordered" evidence="2">
    <location>
        <begin position="291"/>
        <end position="326"/>
    </location>
</feature>
<dbReference type="EMBL" id="AP006484">
    <property type="protein sequence ID" value="BAM78929.1"/>
    <property type="molecule type" value="Genomic_DNA"/>
</dbReference>
<feature type="coiled-coil region" evidence="1">
    <location>
        <begin position="355"/>
        <end position="382"/>
    </location>
</feature>
<evidence type="ECO:0000313" key="4">
    <source>
        <dbReference type="Proteomes" id="UP000007014"/>
    </source>
</evidence>
<evidence type="ECO:0000256" key="1">
    <source>
        <dbReference type="SAM" id="Coils"/>
    </source>
</evidence>
<reference evidence="3 4" key="2">
    <citation type="journal article" date="2007" name="BMC Biol.">
        <title>A 100%-complete sequence reveals unusually simple genomic features in the hot-spring red alga Cyanidioschyzon merolae.</title>
        <authorList>
            <person name="Nozaki H."/>
            <person name="Takano H."/>
            <person name="Misumi O."/>
            <person name="Terasawa K."/>
            <person name="Matsuzaki M."/>
            <person name="Maruyama S."/>
            <person name="Nishida K."/>
            <person name="Yagisawa F."/>
            <person name="Yoshida Y."/>
            <person name="Fujiwara T."/>
            <person name="Takio S."/>
            <person name="Tamura K."/>
            <person name="Chung S.J."/>
            <person name="Nakamura S."/>
            <person name="Kuroiwa H."/>
            <person name="Tanaka K."/>
            <person name="Sato N."/>
            <person name="Kuroiwa T."/>
        </authorList>
    </citation>
    <scope>NUCLEOTIDE SEQUENCE [LARGE SCALE GENOMIC DNA]</scope>
    <source>
        <strain evidence="3 4">10D</strain>
    </source>
</reference>
<proteinExistence type="predicted"/>
<keyword evidence="4" id="KW-1185">Reference proteome</keyword>
<dbReference type="Proteomes" id="UP000007014">
    <property type="component" value="Chromosome 2"/>
</dbReference>
<evidence type="ECO:0000256" key="2">
    <source>
        <dbReference type="SAM" id="MobiDB-lite"/>
    </source>
</evidence>
<dbReference type="GeneID" id="16992329"/>
<gene>
    <name evidence="3" type="ORF">CYME_CMB124C</name>
</gene>
<dbReference type="HOGENOM" id="CLU_632174_0_0_1"/>
<dbReference type="Gramene" id="CMB124CT">
    <property type="protein sequence ID" value="CMB124CT"/>
    <property type="gene ID" value="CMB124C"/>
</dbReference>
<sequence length="434" mass="47705">MPRSKIYSRRYKSSAWTPLASTDHEVENTSLMPGQGAAVDAPPGTPLVQLNIALGTGSRKPTKSQLSRSPVPVFLPSVSVPATGSALKLALSTPPSPAPAQRPPDGDAALLETTRGDECNERSSCRISRASPAKRLYFLTKDQLRSRTCIGRIPSSSFRYPLRPVQNTESWGEALPPHVIEFWSSKKVSTAPVEIEPTRRASFAAESTNSQLDAVVSVPQCESACASVAQELSSEKASSDNCAQSENRAWDPIEVYAAASETGESALEMHEKRQQRLRWKLSSHQRKSSISYFSPDDMIGTPPRRTCRASAPSRIEAGNRNEQAGESESMAYRGLLRASPRRLHHHAEELLLANVRFLGERVRELEEHVRFLQRENEVLRAANSRVQAPEPNAATPEKTTAIEANQVTEETPMRPDILCVRSPRPQITLSSLTP</sequence>
<accession>M1V6H3</accession>
<dbReference type="RefSeq" id="XP_005535215.1">
    <property type="nucleotide sequence ID" value="XM_005535158.1"/>
</dbReference>
<feature type="region of interest" description="Disordered" evidence="2">
    <location>
        <begin position="89"/>
        <end position="116"/>
    </location>
</feature>
<protein>
    <submittedName>
        <fullName evidence="3">Uncharacterized protein</fullName>
    </submittedName>
</protein>